<keyword evidence="2" id="KW-1185">Reference proteome</keyword>
<gene>
    <name evidence="1" type="ORF">NPIL_650091</name>
</gene>
<name>A0A8X6TQI1_NEPPI</name>
<dbReference type="EMBL" id="BMAW01064393">
    <property type="protein sequence ID" value="GFT44984.1"/>
    <property type="molecule type" value="Genomic_DNA"/>
</dbReference>
<evidence type="ECO:0000313" key="2">
    <source>
        <dbReference type="Proteomes" id="UP000887013"/>
    </source>
</evidence>
<sequence length="170" mass="20061">MEKRNDSSEEVSEILCVSLYDLNLEESYQRVDMLDTGEEFCDQIGQLIYTYTRQNADSDLDTKFISKTQHIIIRCARKVNKLLSDELKYYLQQILENVKQKPTATLPPHLRLGIIKNQKRIREIGLRQLWQIRNKKNPRVRQIQKCQTMISNTCPPLLPRLKVRAKMKLT</sequence>
<dbReference type="AlphaFoldDB" id="A0A8X6TQI1"/>
<reference evidence="1" key="1">
    <citation type="submission" date="2020-08" db="EMBL/GenBank/DDBJ databases">
        <title>Multicomponent nature underlies the extraordinary mechanical properties of spider dragline silk.</title>
        <authorList>
            <person name="Kono N."/>
            <person name="Nakamura H."/>
            <person name="Mori M."/>
            <person name="Yoshida Y."/>
            <person name="Ohtoshi R."/>
            <person name="Malay A.D."/>
            <person name="Moran D.A.P."/>
            <person name="Tomita M."/>
            <person name="Numata K."/>
            <person name="Arakawa K."/>
        </authorList>
    </citation>
    <scope>NUCLEOTIDE SEQUENCE</scope>
</reference>
<organism evidence="1 2">
    <name type="scientific">Nephila pilipes</name>
    <name type="common">Giant wood spider</name>
    <name type="synonym">Nephila maculata</name>
    <dbReference type="NCBI Taxonomy" id="299642"/>
    <lineage>
        <taxon>Eukaryota</taxon>
        <taxon>Metazoa</taxon>
        <taxon>Ecdysozoa</taxon>
        <taxon>Arthropoda</taxon>
        <taxon>Chelicerata</taxon>
        <taxon>Arachnida</taxon>
        <taxon>Araneae</taxon>
        <taxon>Araneomorphae</taxon>
        <taxon>Entelegynae</taxon>
        <taxon>Araneoidea</taxon>
        <taxon>Nephilidae</taxon>
        <taxon>Nephila</taxon>
    </lineage>
</organism>
<comment type="caution">
    <text evidence="1">The sequence shown here is derived from an EMBL/GenBank/DDBJ whole genome shotgun (WGS) entry which is preliminary data.</text>
</comment>
<proteinExistence type="predicted"/>
<accession>A0A8X6TQI1</accession>
<protein>
    <submittedName>
        <fullName evidence="1">Uncharacterized protein</fullName>
    </submittedName>
</protein>
<evidence type="ECO:0000313" key="1">
    <source>
        <dbReference type="EMBL" id="GFT44984.1"/>
    </source>
</evidence>
<dbReference type="Proteomes" id="UP000887013">
    <property type="component" value="Unassembled WGS sequence"/>
</dbReference>